<evidence type="ECO:0000313" key="3">
    <source>
        <dbReference type="Proteomes" id="UP001283361"/>
    </source>
</evidence>
<sequence>MVHWNPEGCGSAPICLGTGIEAGNRLLIPSQARLCQSDSEHLRKAEGSTLAEHLIETVLEIHHSAPSRLNSDAPLTSTMSQDNIK</sequence>
<dbReference type="AlphaFoldDB" id="A0AAE0YXM7"/>
<comment type="caution">
    <text evidence="2">The sequence shown here is derived from an EMBL/GenBank/DDBJ whole genome shotgun (WGS) entry which is preliminary data.</text>
</comment>
<feature type="compositionally biased region" description="Polar residues" evidence="1">
    <location>
        <begin position="67"/>
        <end position="85"/>
    </location>
</feature>
<keyword evidence="3" id="KW-1185">Reference proteome</keyword>
<organism evidence="2 3">
    <name type="scientific">Elysia crispata</name>
    <name type="common">lettuce slug</name>
    <dbReference type="NCBI Taxonomy" id="231223"/>
    <lineage>
        <taxon>Eukaryota</taxon>
        <taxon>Metazoa</taxon>
        <taxon>Spiralia</taxon>
        <taxon>Lophotrochozoa</taxon>
        <taxon>Mollusca</taxon>
        <taxon>Gastropoda</taxon>
        <taxon>Heterobranchia</taxon>
        <taxon>Euthyneura</taxon>
        <taxon>Panpulmonata</taxon>
        <taxon>Sacoglossa</taxon>
        <taxon>Placobranchoidea</taxon>
        <taxon>Plakobranchidae</taxon>
        <taxon>Elysia</taxon>
    </lineage>
</organism>
<name>A0AAE0YXM7_9GAST</name>
<gene>
    <name evidence="2" type="ORF">RRG08_015018</name>
</gene>
<proteinExistence type="predicted"/>
<reference evidence="2" key="1">
    <citation type="journal article" date="2023" name="G3 (Bethesda)">
        <title>A reference genome for the long-term kleptoplast-retaining sea slug Elysia crispata morphotype clarki.</title>
        <authorList>
            <person name="Eastman K.E."/>
            <person name="Pendleton A.L."/>
            <person name="Shaikh M.A."/>
            <person name="Suttiyut T."/>
            <person name="Ogas R."/>
            <person name="Tomko P."/>
            <person name="Gavelis G."/>
            <person name="Widhalm J.R."/>
            <person name="Wisecaver J.H."/>
        </authorList>
    </citation>
    <scope>NUCLEOTIDE SEQUENCE</scope>
    <source>
        <strain evidence="2">ECLA1</strain>
    </source>
</reference>
<dbReference type="Proteomes" id="UP001283361">
    <property type="component" value="Unassembled WGS sequence"/>
</dbReference>
<protein>
    <submittedName>
        <fullName evidence="2">Uncharacterized protein</fullName>
    </submittedName>
</protein>
<evidence type="ECO:0000256" key="1">
    <source>
        <dbReference type="SAM" id="MobiDB-lite"/>
    </source>
</evidence>
<evidence type="ECO:0000313" key="2">
    <source>
        <dbReference type="EMBL" id="KAK3759069.1"/>
    </source>
</evidence>
<feature type="region of interest" description="Disordered" evidence="1">
    <location>
        <begin position="65"/>
        <end position="85"/>
    </location>
</feature>
<accession>A0AAE0YXM7</accession>
<dbReference type="EMBL" id="JAWDGP010005173">
    <property type="protein sequence ID" value="KAK3759069.1"/>
    <property type="molecule type" value="Genomic_DNA"/>
</dbReference>